<dbReference type="Proteomes" id="UP000219331">
    <property type="component" value="Unassembled WGS sequence"/>
</dbReference>
<dbReference type="GO" id="GO:0032259">
    <property type="term" value="P:methylation"/>
    <property type="evidence" value="ECO:0007669"/>
    <property type="project" value="UniProtKB-KW"/>
</dbReference>
<reference evidence="2 3" key="1">
    <citation type="submission" date="2017-08" db="EMBL/GenBank/DDBJ databases">
        <authorList>
            <person name="de Groot N.N."/>
        </authorList>
    </citation>
    <scope>NUCLEOTIDE SEQUENCE [LARGE SCALE GENOMIC DNA]</scope>
    <source>
        <strain evidence="2 3">USBA 352</strain>
    </source>
</reference>
<evidence type="ECO:0000313" key="2">
    <source>
        <dbReference type="EMBL" id="SOC15796.1"/>
    </source>
</evidence>
<accession>A0A285T8C4</accession>
<keyword evidence="2" id="KW-0489">Methyltransferase</keyword>
<dbReference type="PANTHER" id="PTHR34203:SF13">
    <property type="entry name" value="EXPRESSED PROTEIN"/>
    <property type="match status" value="1"/>
</dbReference>
<dbReference type="AlphaFoldDB" id="A0A285T8C4"/>
<dbReference type="Gene3D" id="3.40.50.150">
    <property type="entry name" value="Vaccinia Virus protein VP39"/>
    <property type="match status" value="1"/>
</dbReference>
<protein>
    <submittedName>
        <fullName evidence="2">Methyltransferase, FkbM family</fullName>
    </submittedName>
</protein>
<keyword evidence="3" id="KW-1185">Reference proteome</keyword>
<dbReference type="InterPro" id="IPR006342">
    <property type="entry name" value="FkbM_mtfrase"/>
</dbReference>
<sequence length="268" mass="28516">MTLKTALLPDGREIACINPYEVDFAVHEIFSQDLAAHGLSLPQDGTIFDVGANIGLFSLYALQQAPSARIIAFEPVPQVFAALERNLEAAGPQAVAVPLGLGAKAGEVEFDYFPGVAALSTAHSEVGERMAGGIRDLLTGSAGEAVRAVIERTGAGELAQTEGFLDTLLRVERVRARIDTVSSQMAAYGIEAIDLLKIDTEGAEEEVLAGIEEADWPRIRQLMVEVHLGRPKLEEIASGLAARGYRVTTDTHPLAEGGAAVFHIYAAR</sequence>
<dbReference type="PANTHER" id="PTHR34203">
    <property type="entry name" value="METHYLTRANSFERASE, FKBM FAMILY PROTEIN"/>
    <property type="match status" value="1"/>
</dbReference>
<dbReference type="RefSeq" id="WP_176522114.1">
    <property type="nucleotide sequence ID" value="NZ_OBML01000008.1"/>
</dbReference>
<dbReference type="EMBL" id="OBML01000008">
    <property type="protein sequence ID" value="SOC15796.1"/>
    <property type="molecule type" value="Genomic_DNA"/>
</dbReference>
<organism evidence="2 3">
    <name type="scientific">Stappia indica</name>
    <dbReference type="NCBI Taxonomy" id="538381"/>
    <lineage>
        <taxon>Bacteria</taxon>
        <taxon>Pseudomonadati</taxon>
        <taxon>Pseudomonadota</taxon>
        <taxon>Alphaproteobacteria</taxon>
        <taxon>Hyphomicrobiales</taxon>
        <taxon>Stappiaceae</taxon>
        <taxon>Stappia</taxon>
    </lineage>
</organism>
<feature type="domain" description="Methyltransferase FkbM" evidence="1">
    <location>
        <begin position="49"/>
        <end position="247"/>
    </location>
</feature>
<dbReference type="STRING" id="538381.GCA_001696535_03016"/>
<dbReference type="InterPro" id="IPR052514">
    <property type="entry name" value="SAM-dependent_MTase"/>
</dbReference>
<dbReference type="GO" id="GO:0008168">
    <property type="term" value="F:methyltransferase activity"/>
    <property type="evidence" value="ECO:0007669"/>
    <property type="project" value="UniProtKB-KW"/>
</dbReference>
<dbReference type="NCBIfam" id="TIGR01444">
    <property type="entry name" value="fkbM_fam"/>
    <property type="match status" value="1"/>
</dbReference>
<dbReference type="SUPFAM" id="SSF53335">
    <property type="entry name" value="S-adenosyl-L-methionine-dependent methyltransferases"/>
    <property type="match status" value="1"/>
</dbReference>
<evidence type="ECO:0000313" key="3">
    <source>
        <dbReference type="Proteomes" id="UP000219331"/>
    </source>
</evidence>
<name>A0A285T8C4_9HYPH</name>
<evidence type="ECO:0000259" key="1">
    <source>
        <dbReference type="Pfam" id="PF05050"/>
    </source>
</evidence>
<proteinExistence type="predicted"/>
<dbReference type="InterPro" id="IPR029063">
    <property type="entry name" value="SAM-dependent_MTases_sf"/>
</dbReference>
<gene>
    <name evidence="2" type="ORF">SAMN05421512_108170</name>
</gene>
<dbReference type="Pfam" id="PF05050">
    <property type="entry name" value="Methyltransf_21"/>
    <property type="match status" value="1"/>
</dbReference>
<keyword evidence="2" id="KW-0808">Transferase</keyword>